<accession>A0A9X3C000</accession>
<keyword evidence="2" id="KW-1185">Reference proteome</keyword>
<dbReference type="EMBL" id="JACKVK010000001">
    <property type="protein sequence ID" value="MCV7419346.1"/>
    <property type="molecule type" value="Genomic_DNA"/>
</dbReference>
<evidence type="ECO:0000313" key="2">
    <source>
        <dbReference type="Proteomes" id="UP001141629"/>
    </source>
</evidence>
<gene>
    <name evidence="1" type="ORF">H7K45_02225</name>
</gene>
<evidence type="ECO:0000313" key="1">
    <source>
        <dbReference type="EMBL" id="MCV7419346.1"/>
    </source>
</evidence>
<reference evidence="1" key="2">
    <citation type="journal article" date="2022" name="BMC Genomics">
        <title>Comparative genome analysis of mycobacteria focusing on tRNA and non-coding RNA.</title>
        <authorList>
            <person name="Behra P.R.K."/>
            <person name="Pettersson B.M.F."/>
            <person name="Ramesh M."/>
            <person name="Das S."/>
            <person name="Dasgupta S."/>
            <person name="Kirsebom L.A."/>
        </authorList>
    </citation>
    <scope>NUCLEOTIDE SEQUENCE</scope>
    <source>
        <strain evidence="1">DSM 44838</strain>
    </source>
</reference>
<organism evidence="1 2">
    <name type="scientific">Mycobacterium yunnanensis</name>
    <dbReference type="NCBI Taxonomy" id="368477"/>
    <lineage>
        <taxon>Bacteria</taxon>
        <taxon>Bacillati</taxon>
        <taxon>Actinomycetota</taxon>
        <taxon>Actinomycetes</taxon>
        <taxon>Mycobacteriales</taxon>
        <taxon>Mycobacteriaceae</taxon>
        <taxon>Mycobacterium</taxon>
    </lineage>
</organism>
<dbReference type="Proteomes" id="UP001141629">
    <property type="component" value="Unassembled WGS sequence"/>
</dbReference>
<reference evidence="1" key="1">
    <citation type="submission" date="2020-07" db="EMBL/GenBank/DDBJ databases">
        <authorList>
            <person name="Pettersson B.M.F."/>
            <person name="Behra P.R.K."/>
            <person name="Ramesh M."/>
            <person name="Das S."/>
            <person name="Dasgupta S."/>
            <person name="Kirsebom L.A."/>
        </authorList>
    </citation>
    <scope>NUCLEOTIDE SEQUENCE</scope>
    <source>
        <strain evidence="1">DSM 44838</strain>
    </source>
</reference>
<name>A0A9X3C000_9MYCO</name>
<protein>
    <submittedName>
        <fullName evidence="1">Uncharacterized protein</fullName>
    </submittedName>
</protein>
<proteinExistence type="predicted"/>
<comment type="caution">
    <text evidence="1">The sequence shown here is derived from an EMBL/GenBank/DDBJ whole genome shotgun (WGS) entry which is preliminary data.</text>
</comment>
<dbReference type="RefSeq" id="WP_263994103.1">
    <property type="nucleotide sequence ID" value="NZ_JACKVK010000001.1"/>
</dbReference>
<sequence length="46" mass="4532">MIASLLAAAVGLGVVVVAEFNWQRALTAATAAGLVAQPTGEVTPVP</sequence>
<dbReference type="AlphaFoldDB" id="A0A9X3C000"/>